<feature type="transmembrane region" description="Helical" evidence="1">
    <location>
        <begin position="46"/>
        <end position="67"/>
    </location>
</feature>
<organism evidence="2 4">
    <name type="scientific">Terriglobus roseus (strain DSM 18391 / NRRL B-41598 / KBS 63)</name>
    <dbReference type="NCBI Taxonomy" id="926566"/>
    <lineage>
        <taxon>Bacteria</taxon>
        <taxon>Pseudomonadati</taxon>
        <taxon>Acidobacteriota</taxon>
        <taxon>Terriglobia</taxon>
        <taxon>Terriglobales</taxon>
        <taxon>Acidobacteriaceae</taxon>
        <taxon>Terriglobus</taxon>
    </lineage>
</organism>
<evidence type="ECO:0000313" key="3">
    <source>
        <dbReference type="EMBL" id="AFL88867.1"/>
    </source>
</evidence>
<dbReference type="OrthoDB" id="9972086at2"/>
<gene>
    <name evidence="2" type="ordered locus">Terro_2263</name>
    <name evidence="3" type="ordered locus">Terro_2627</name>
</gene>
<evidence type="ECO:0000313" key="4">
    <source>
        <dbReference type="Proteomes" id="UP000006056"/>
    </source>
</evidence>
<dbReference type="EMBL" id="CP003379">
    <property type="protein sequence ID" value="AFL88867.1"/>
    <property type="molecule type" value="Genomic_DNA"/>
</dbReference>
<evidence type="ECO:0000256" key="1">
    <source>
        <dbReference type="SAM" id="Phobius"/>
    </source>
</evidence>
<proteinExistence type="predicted"/>
<name>I3ZH09_TERRK</name>
<evidence type="ECO:0000313" key="2">
    <source>
        <dbReference type="EMBL" id="AFL88527.1"/>
    </source>
</evidence>
<dbReference type="AlphaFoldDB" id="I3ZH09"/>
<keyword evidence="4" id="KW-1185">Reference proteome</keyword>
<keyword evidence="1" id="KW-0472">Membrane</keyword>
<dbReference type="STRING" id="926566.Terro_2263"/>
<dbReference type="EMBL" id="CP003379">
    <property type="protein sequence ID" value="AFL88527.1"/>
    <property type="molecule type" value="Genomic_DNA"/>
</dbReference>
<dbReference type="Proteomes" id="UP000006056">
    <property type="component" value="Chromosome"/>
</dbReference>
<dbReference type="RefSeq" id="WP_014786096.1">
    <property type="nucleotide sequence ID" value="NC_018014.1"/>
</dbReference>
<accession>I3ZH09</accession>
<reference evidence="2 4" key="1">
    <citation type="submission" date="2012-06" db="EMBL/GenBank/DDBJ databases">
        <title>Complete genome of Terriglobus roseus DSM 18391.</title>
        <authorList>
            <consortium name="US DOE Joint Genome Institute (JGI-PGF)"/>
            <person name="Lucas S."/>
            <person name="Copeland A."/>
            <person name="Lapidus A."/>
            <person name="Glavina del Rio T."/>
            <person name="Dalin E."/>
            <person name="Tice H."/>
            <person name="Bruce D."/>
            <person name="Goodwin L."/>
            <person name="Pitluck S."/>
            <person name="Peters L."/>
            <person name="Mikhailova N."/>
            <person name="Munk A.C.C."/>
            <person name="Kyrpides N."/>
            <person name="Mavromatis K."/>
            <person name="Ivanova N."/>
            <person name="Brettin T."/>
            <person name="Detter J.C."/>
            <person name="Han C."/>
            <person name="Larimer F."/>
            <person name="Land M."/>
            <person name="Hauser L."/>
            <person name="Markowitz V."/>
            <person name="Cheng J.-F."/>
            <person name="Hugenholtz P."/>
            <person name="Woyke T."/>
            <person name="Wu D."/>
            <person name="Brambilla E."/>
            <person name="Klenk H.-P."/>
            <person name="Eisen J.A."/>
        </authorList>
    </citation>
    <scope>NUCLEOTIDE SEQUENCE [LARGE SCALE GENOMIC DNA]</scope>
    <source>
        <strain evidence="2">DSM 18391</strain>
        <strain evidence="4">DSM 18391 / NRRL B-41598 / KBS 63</strain>
    </source>
</reference>
<dbReference type="KEGG" id="trs:Terro_2263"/>
<keyword evidence="1" id="KW-0812">Transmembrane</keyword>
<protein>
    <submittedName>
        <fullName evidence="2">Uncharacterized protein</fullName>
    </submittedName>
</protein>
<dbReference type="HOGENOM" id="CLU_2738682_0_0_0"/>
<dbReference type="KEGG" id="trs:Terro_2627"/>
<sequence length="71" mass="8067">MPNEKLHKTSAIKRGVGDRIFLAFAGRRHRSDRVDFPEKADLRAELLGILLLTAVAGMIVVVLWRYLTEAY</sequence>
<keyword evidence="1" id="KW-1133">Transmembrane helix</keyword>